<dbReference type="EMBL" id="KI966426">
    <property type="protein sequence ID" value="EWC45502.1"/>
    <property type="molecule type" value="Genomic_DNA"/>
</dbReference>
<name>W7HZ84_9PEZI</name>
<organism evidence="2 3">
    <name type="scientific">Drechslerella stenobrocha 248</name>
    <dbReference type="NCBI Taxonomy" id="1043628"/>
    <lineage>
        <taxon>Eukaryota</taxon>
        <taxon>Fungi</taxon>
        <taxon>Dikarya</taxon>
        <taxon>Ascomycota</taxon>
        <taxon>Pezizomycotina</taxon>
        <taxon>Orbiliomycetes</taxon>
        <taxon>Orbiliales</taxon>
        <taxon>Orbiliaceae</taxon>
        <taxon>Drechslerella</taxon>
    </lineage>
</organism>
<feature type="region of interest" description="Disordered" evidence="1">
    <location>
        <begin position="172"/>
        <end position="196"/>
    </location>
</feature>
<feature type="region of interest" description="Disordered" evidence="1">
    <location>
        <begin position="344"/>
        <end position="364"/>
    </location>
</feature>
<keyword evidence="3" id="KW-1185">Reference proteome</keyword>
<proteinExistence type="predicted"/>
<evidence type="ECO:0000313" key="2">
    <source>
        <dbReference type="EMBL" id="EWC45502.1"/>
    </source>
</evidence>
<evidence type="ECO:0000313" key="3">
    <source>
        <dbReference type="Proteomes" id="UP000024837"/>
    </source>
</evidence>
<feature type="region of interest" description="Disordered" evidence="1">
    <location>
        <begin position="40"/>
        <end position="96"/>
    </location>
</feature>
<dbReference type="Proteomes" id="UP000024837">
    <property type="component" value="Unassembled WGS sequence"/>
</dbReference>
<feature type="compositionally biased region" description="Basic and acidic residues" evidence="1">
    <location>
        <begin position="344"/>
        <end position="356"/>
    </location>
</feature>
<reference evidence="2 3" key="1">
    <citation type="submission" date="2013-05" db="EMBL/GenBank/DDBJ databases">
        <title>Drechslerella stenobrocha genome reveals carnivorous origination and mechanical trapping mechanism of predatory fungi.</title>
        <authorList>
            <person name="Liu X."/>
            <person name="Zhang W."/>
            <person name="Liu K."/>
        </authorList>
    </citation>
    <scope>NUCLEOTIDE SEQUENCE [LARGE SCALE GENOMIC DNA]</scope>
    <source>
        <strain evidence="2 3">248</strain>
    </source>
</reference>
<feature type="compositionally biased region" description="Acidic residues" evidence="1">
    <location>
        <begin position="136"/>
        <end position="145"/>
    </location>
</feature>
<sequence>MVIRADAHQTTVGRIYSNGNPVLDSTHLLPNSFASQMMAQESLRGRRGRPGRRASTSKSGRRDTANAFLWPVPIPPAAPGMEDAGPPAPPLKDSPKKAAMLMNPAMERMVYQSRFTEIYSPDTPTAPRLRGITEGADSDGDDDGDDGIFRRTLNLEGEGFWKLTGKRLSALGAAHRRRKSQDPSQAYPPTQPAHNRYNVDEEARVAMEQMGLYSPPSCAASAAGATDADRHDKETKGKGYVFDAPLPGTGSCEFETNSVGRKIRLRLHPPGTIAGSPFGNTAPVKPDPILLCTLSLQPPDALSQSSSGSGVGAGHSHSHSHSQSRASIKLNKLGERFKAKAGRLHRESSWTEHVEQEAGSGQRSKLGSLLIEGEGMDVLDLVVVSSMGVFWKRYCEWTEDLREGGL</sequence>
<dbReference type="OrthoDB" id="5426191at2759"/>
<dbReference type="HOGENOM" id="CLU_677970_0_0_1"/>
<evidence type="ECO:0000256" key="1">
    <source>
        <dbReference type="SAM" id="MobiDB-lite"/>
    </source>
</evidence>
<accession>W7HZ84</accession>
<feature type="region of interest" description="Disordered" evidence="1">
    <location>
        <begin position="119"/>
        <end position="145"/>
    </location>
</feature>
<gene>
    <name evidence="2" type="ORF">DRE_05360</name>
</gene>
<protein>
    <submittedName>
        <fullName evidence="2">Uncharacterized protein</fullName>
    </submittedName>
</protein>
<dbReference type="AlphaFoldDB" id="W7HZ84"/>
<feature type="region of interest" description="Disordered" evidence="1">
    <location>
        <begin position="301"/>
        <end position="326"/>
    </location>
</feature>